<name>A0ABU3WKF3_9NOCA</name>
<comment type="caution">
    <text evidence="5">The sequence shown here is derived from an EMBL/GenBank/DDBJ whole genome shotgun (WGS) entry which is preliminary data.</text>
</comment>
<dbReference type="Pfam" id="PF01638">
    <property type="entry name" value="HxlR"/>
    <property type="match status" value="2"/>
</dbReference>
<keyword evidence="2" id="KW-0238">DNA-binding</keyword>
<keyword evidence="6" id="KW-1185">Reference proteome</keyword>
<gene>
    <name evidence="5" type="ORF">F8M49_01715</name>
</gene>
<reference evidence="5 6" key="1">
    <citation type="submission" date="2019-10" db="EMBL/GenBank/DDBJ databases">
        <title>Draft Genome Assembly of Rhodococcus zopfii DSM44189.</title>
        <authorList>
            <person name="Sutton J.M."/>
            <person name="Akob D.M."/>
            <person name="Bushman T.J."/>
        </authorList>
    </citation>
    <scope>NUCLEOTIDE SEQUENCE [LARGE SCALE GENOMIC DNA]</scope>
    <source>
        <strain evidence="5 6">DSM 44189</strain>
    </source>
</reference>
<evidence type="ECO:0000256" key="1">
    <source>
        <dbReference type="ARBA" id="ARBA00023015"/>
    </source>
</evidence>
<keyword evidence="1" id="KW-0805">Transcription regulation</keyword>
<evidence type="ECO:0000259" key="4">
    <source>
        <dbReference type="PROSITE" id="PS51118"/>
    </source>
</evidence>
<proteinExistence type="predicted"/>
<protein>
    <submittedName>
        <fullName evidence="5">Helix-turn-helix transcriptional regulator</fullName>
    </submittedName>
</protein>
<feature type="domain" description="HTH hxlR-type" evidence="4">
    <location>
        <begin position="169"/>
        <end position="269"/>
    </location>
</feature>
<dbReference type="PANTHER" id="PTHR33204:SF18">
    <property type="entry name" value="TRANSCRIPTIONAL REGULATORY PROTEIN"/>
    <property type="match status" value="1"/>
</dbReference>
<dbReference type="PANTHER" id="PTHR33204">
    <property type="entry name" value="TRANSCRIPTIONAL REGULATOR, MARR FAMILY"/>
    <property type="match status" value="1"/>
</dbReference>
<dbReference type="PROSITE" id="PS51118">
    <property type="entry name" value="HTH_HXLR"/>
    <property type="match status" value="2"/>
</dbReference>
<dbReference type="InterPro" id="IPR036390">
    <property type="entry name" value="WH_DNA-bd_sf"/>
</dbReference>
<dbReference type="InterPro" id="IPR036388">
    <property type="entry name" value="WH-like_DNA-bd_sf"/>
</dbReference>
<dbReference type="SUPFAM" id="SSF46785">
    <property type="entry name" value="Winged helix' DNA-binding domain"/>
    <property type="match status" value="2"/>
</dbReference>
<evidence type="ECO:0000256" key="3">
    <source>
        <dbReference type="ARBA" id="ARBA00023163"/>
    </source>
</evidence>
<dbReference type="InterPro" id="IPR011991">
    <property type="entry name" value="ArsR-like_HTH"/>
</dbReference>
<accession>A0ABU3WKF3</accession>
<evidence type="ECO:0000313" key="5">
    <source>
        <dbReference type="EMBL" id="MDV2474452.1"/>
    </source>
</evidence>
<dbReference type="EMBL" id="WBMO01000001">
    <property type="protein sequence ID" value="MDV2474452.1"/>
    <property type="molecule type" value="Genomic_DNA"/>
</dbReference>
<dbReference type="Proteomes" id="UP001275440">
    <property type="component" value="Unassembled WGS sequence"/>
</dbReference>
<keyword evidence="3" id="KW-0804">Transcription</keyword>
<dbReference type="CDD" id="cd00090">
    <property type="entry name" value="HTH_ARSR"/>
    <property type="match status" value="1"/>
</dbReference>
<organism evidence="5 6">
    <name type="scientific">Rhodococcus zopfii</name>
    <dbReference type="NCBI Taxonomy" id="43772"/>
    <lineage>
        <taxon>Bacteria</taxon>
        <taxon>Bacillati</taxon>
        <taxon>Actinomycetota</taxon>
        <taxon>Actinomycetes</taxon>
        <taxon>Mycobacteriales</taxon>
        <taxon>Nocardiaceae</taxon>
        <taxon>Rhodococcus</taxon>
    </lineage>
</organism>
<dbReference type="InterPro" id="IPR002577">
    <property type="entry name" value="HTH_HxlR"/>
</dbReference>
<sequence length="311" mass="34404">MFTELAEGGDNAIAVTLGVLGDEWNLWILRHAVAGCRRYGDWIAQGSISNSVLSKRLTQLTELGLLDKVRYSDRPVRFEYPLTPRGLGVWPALLSMWVWEQAWSPESSDILPSMRHGTCGATFTPVLVCRACGEPCTRRDVSADLGPSGDWTRSVPASIGRRRSTSTRQPSQVLPHTMELLGNRWSAAMIGALFLGARRFGELAERTSAPPAMVADRLHRLEALGVVETSPNPARPNWVTYGLTAKGEAFFPVVALMIDWGQQWFRAPEGPAIRFRHVVCRKDFHPVLHCNVCSQPLRGREVLIEPPASGP</sequence>
<dbReference type="Gene3D" id="1.10.10.10">
    <property type="entry name" value="Winged helix-like DNA-binding domain superfamily/Winged helix DNA-binding domain"/>
    <property type="match status" value="2"/>
</dbReference>
<feature type="domain" description="HTH hxlR-type" evidence="4">
    <location>
        <begin position="11"/>
        <end position="108"/>
    </location>
</feature>
<evidence type="ECO:0000313" key="6">
    <source>
        <dbReference type="Proteomes" id="UP001275440"/>
    </source>
</evidence>
<evidence type="ECO:0000256" key="2">
    <source>
        <dbReference type="ARBA" id="ARBA00023125"/>
    </source>
</evidence>